<dbReference type="EMBL" id="PGOL01000014">
    <property type="protein sequence ID" value="PKI79235.1"/>
    <property type="molecule type" value="Genomic_DNA"/>
</dbReference>
<protein>
    <submittedName>
        <fullName evidence="1">Uncharacterized protein</fullName>
    </submittedName>
</protein>
<name>A0A2I0LEY8_PUNGR</name>
<reference evidence="1 2" key="1">
    <citation type="submission" date="2017-11" db="EMBL/GenBank/DDBJ databases">
        <title>De-novo sequencing of pomegranate (Punica granatum L.) genome.</title>
        <authorList>
            <person name="Akparov Z."/>
            <person name="Amiraslanov A."/>
            <person name="Hajiyeva S."/>
            <person name="Abbasov M."/>
            <person name="Kaur K."/>
            <person name="Hamwieh A."/>
            <person name="Solovyev V."/>
            <person name="Salamov A."/>
            <person name="Braich B."/>
            <person name="Kosarev P."/>
            <person name="Mahmoud A."/>
            <person name="Hajiyev E."/>
            <person name="Babayeva S."/>
            <person name="Izzatullayeva V."/>
            <person name="Mammadov A."/>
            <person name="Mammadov A."/>
            <person name="Sharifova S."/>
            <person name="Ojaghi J."/>
            <person name="Eynullazada K."/>
            <person name="Bayramov B."/>
            <person name="Abdulazimova A."/>
            <person name="Shahmuradov I."/>
        </authorList>
    </citation>
    <scope>NUCLEOTIDE SEQUENCE [LARGE SCALE GENOMIC DNA]</scope>
    <source>
        <strain evidence="2">cv. AG2017</strain>
        <tissue evidence="1">Leaf</tissue>
    </source>
</reference>
<organism evidence="1 2">
    <name type="scientific">Punica granatum</name>
    <name type="common">Pomegranate</name>
    <dbReference type="NCBI Taxonomy" id="22663"/>
    <lineage>
        <taxon>Eukaryota</taxon>
        <taxon>Viridiplantae</taxon>
        <taxon>Streptophyta</taxon>
        <taxon>Embryophyta</taxon>
        <taxon>Tracheophyta</taxon>
        <taxon>Spermatophyta</taxon>
        <taxon>Magnoliopsida</taxon>
        <taxon>eudicotyledons</taxon>
        <taxon>Gunneridae</taxon>
        <taxon>Pentapetalae</taxon>
        <taxon>rosids</taxon>
        <taxon>malvids</taxon>
        <taxon>Myrtales</taxon>
        <taxon>Lythraceae</taxon>
        <taxon>Punica</taxon>
    </lineage>
</organism>
<dbReference type="AlphaFoldDB" id="A0A2I0LEY8"/>
<sequence length="91" mass="10314">MSLTDRLYFMWLLTNCSMTRANIRESFAARTDPATMHMSCLKLAPGVSLQAPFTNPLHSLQPQGKDGKKKKRITTTGRFNRLFVTRAKPTL</sequence>
<accession>A0A2I0LEY8</accession>
<proteinExistence type="predicted"/>
<comment type="caution">
    <text evidence="1">The sequence shown here is derived from an EMBL/GenBank/DDBJ whole genome shotgun (WGS) entry which is preliminary data.</text>
</comment>
<keyword evidence="2" id="KW-1185">Reference proteome</keyword>
<dbReference type="Proteomes" id="UP000233551">
    <property type="component" value="Unassembled WGS sequence"/>
</dbReference>
<gene>
    <name evidence="1" type="ORF">CRG98_000355</name>
</gene>
<evidence type="ECO:0000313" key="2">
    <source>
        <dbReference type="Proteomes" id="UP000233551"/>
    </source>
</evidence>
<evidence type="ECO:0000313" key="1">
    <source>
        <dbReference type="EMBL" id="PKI79235.1"/>
    </source>
</evidence>